<sequence length="158" mass="17145">MGGSAVSEDNVSGEMMAEVAGLPDIFEVQQARAVRDLLRAGRYEEASRVGEHLLAEAATTPEEEATFRRTLLLSTMLAESISISGEGDKQRGDEIMTMITAMATREEIKQLLCALFLQIGQHQGWLPTEHYDMVTDHIGAGSPDLQNLTAGITRGKPS</sequence>
<dbReference type="EMBL" id="BAAAQN010000086">
    <property type="protein sequence ID" value="GAA2062254.1"/>
    <property type="molecule type" value="Genomic_DNA"/>
</dbReference>
<proteinExistence type="predicted"/>
<organism evidence="1 2">
    <name type="scientific">Catenulispora yoronensis</name>
    <dbReference type="NCBI Taxonomy" id="450799"/>
    <lineage>
        <taxon>Bacteria</taxon>
        <taxon>Bacillati</taxon>
        <taxon>Actinomycetota</taxon>
        <taxon>Actinomycetes</taxon>
        <taxon>Catenulisporales</taxon>
        <taxon>Catenulisporaceae</taxon>
        <taxon>Catenulispora</taxon>
    </lineage>
</organism>
<comment type="caution">
    <text evidence="1">The sequence shown here is derived from an EMBL/GenBank/DDBJ whole genome shotgun (WGS) entry which is preliminary data.</text>
</comment>
<keyword evidence="2" id="KW-1185">Reference proteome</keyword>
<accession>A0ABP5H7V0</accession>
<evidence type="ECO:0000313" key="2">
    <source>
        <dbReference type="Proteomes" id="UP001500751"/>
    </source>
</evidence>
<reference evidence="2" key="1">
    <citation type="journal article" date="2019" name="Int. J. Syst. Evol. Microbiol.">
        <title>The Global Catalogue of Microorganisms (GCM) 10K type strain sequencing project: providing services to taxonomists for standard genome sequencing and annotation.</title>
        <authorList>
            <consortium name="The Broad Institute Genomics Platform"/>
            <consortium name="The Broad Institute Genome Sequencing Center for Infectious Disease"/>
            <person name="Wu L."/>
            <person name="Ma J."/>
        </authorList>
    </citation>
    <scope>NUCLEOTIDE SEQUENCE [LARGE SCALE GENOMIC DNA]</scope>
    <source>
        <strain evidence="2">JCM 16014</strain>
    </source>
</reference>
<name>A0ABP5H7V0_9ACTN</name>
<gene>
    <name evidence="1" type="ORF">GCM10009839_86740</name>
</gene>
<dbReference type="Proteomes" id="UP001500751">
    <property type="component" value="Unassembled WGS sequence"/>
</dbReference>
<protein>
    <submittedName>
        <fullName evidence="1">Uncharacterized protein</fullName>
    </submittedName>
</protein>
<evidence type="ECO:0000313" key="1">
    <source>
        <dbReference type="EMBL" id="GAA2062254.1"/>
    </source>
</evidence>